<name>A0AAP0M931_9ROSI</name>
<evidence type="ECO:0000313" key="1">
    <source>
        <dbReference type="EMBL" id="KAK9200252.1"/>
    </source>
</evidence>
<dbReference type="EMBL" id="JBCGBO010000005">
    <property type="protein sequence ID" value="KAK9200252.1"/>
    <property type="molecule type" value="Genomic_DNA"/>
</dbReference>
<gene>
    <name evidence="1" type="ORF">WN944_015449</name>
</gene>
<sequence length="97" mass="11109">MNLAERKRVERTSDGAWISVQGKNIIEVGGITLKGNNRINDHKDNKKLDKGKVLAFPLWRNRFGFSFGDYDSHLIAIITTETNVDRQTRFSFDLPSK</sequence>
<dbReference type="AlphaFoldDB" id="A0AAP0M931"/>
<dbReference type="Proteomes" id="UP001428341">
    <property type="component" value="Unassembled WGS sequence"/>
</dbReference>
<comment type="caution">
    <text evidence="1">The sequence shown here is derived from an EMBL/GenBank/DDBJ whole genome shotgun (WGS) entry which is preliminary data.</text>
</comment>
<protein>
    <submittedName>
        <fullName evidence="1">Uncharacterized protein</fullName>
    </submittedName>
</protein>
<keyword evidence="2" id="KW-1185">Reference proteome</keyword>
<accession>A0AAP0M931</accession>
<evidence type="ECO:0000313" key="2">
    <source>
        <dbReference type="Proteomes" id="UP001428341"/>
    </source>
</evidence>
<proteinExistence type="predicted"/>
<organism evidence="1 2">
    <name type="scientific">Citrus x changshan-huyou</name>
    <dbReference type="NCBI Taxonomy" id="2935761"/>
    <lineage>
        <taxon>Eukaryota</taxon>
        <taxon>Viridiplantae</taxon>
        <taxon>Streptophyta</taxon>
        <taxon>Embryophyta</taxon>
        <taxon>Tracheophyta</taxon>
        <taxon>Spermatophyta</taxon>
        <taxon>Magnoliopsida</taxon>
        <taxon>eudicotyledons</taxon>
        <taxon>Gunneridae</taxon>
        <taxon>Pentapetalae</taxon>
        <taxon>rosids</taxon>
        <taxon>malvids</taxon>
        <taxon>Sapindales</taxon>
        <taxon>Rutaceae</taxon>
        <taxon>Aurantioideae</taxon>
        <taxon>Citrus</taxon>
    </lineage>
</organism>
<reference evidence="1 2" key="1">
    <citation type="submission" date="2024-05" db="EMBL/GenBank/DDBJ databases">
        <title>Haplotype-resolved chromosome-level genome assembly of Huyou (Citrus changshanensis).</title>
        <authorList>
            <person name="Miao C."/>
            <person name="Chen W."/>
            <person name="Wu Y."/>
            <person name="Wang L."/>
            <person name="Zhao S."/>
            <person name="Grierson D."/>
            <person name="Xu C."/>
            <person name="Chen K."/>
        </authorList>
    </citation>
    <scope>NUCLEOTIDE SEQUENCE [LARGE SCALE GENOMIC DNA]</scope>
    <source>
        <strain evidence="1">01-14</strain>
        <tissue evidence="1">Leaf</tissue>
    </source>
</reference>